<reference evidence="1" key="1">
    <citation type="submission" date="2024-12" db="EMBL/GenBank/DDBJ databases">
        <authorList>
            <person name="Wu N."/>
        </authorList>
    </citation>
    <scope>NUCLEOTIDE SEQUENCE</scope>
    <source>
        <strain evidence="1">P15</strain>
    </source>
</reference>
<protein>
    <submittedName>
        <fullName evidence="1">Class I SAM-dependent DNA methyltransferase</fullName>
    </submittedName>
</protein>
<evidence type="ECO:0000313" key="2">
    <source>
        <dbReference type="Proteomes" id="UP001631969"/>
    </source>
</evidence>
<organism evidence="1 2">
    <name type="scientific">Paenibacillus mesotrionivorans</name>
    <dbReference type="NCBI Taxonomy" id="3160968"/>
    <lineage>
        <taxon>Bacteria</taxon>
        <taxon>Bacillati</taxon>
        <taxon>Bacillota</taxon>
        <taxon>Bacilli</taxon>
        <taxon>Bacillales</taxon>
        <taxon>Paenibacillaceae</taxon>
        <taxon>Paenibacillus</taxon>
    </lineage>
</organism>
<keyword evidence="2" id="KW-1185">Reference proteome</keyword>
<proteinExistence type="predicted"/>
<gene>
    <name evidence="1" type="ORF">ACI1P1_15230</name>
</gene>
<keyword evidence="1" id="KW-0489">Methyltransferase</keyword>
<keyword evidence="1" id="KW-0808">Transferase</keyword>
<dbReference type="EMBL" id="JBJURJ010000009">
    <property type="protein sequence ID" value="MFM9329646.1"/>
    <property type="molecule type" value="Genomic_DNA"/>
</dbReference>
<comment type="caution">
    <text evidence="1">The sequence shown here is derived from an EMBL/GenBank/DDBJ whole genome shotgun (WGS) entry which is preliminary data.</text>
</comment>
<dbReference type="Proteomes" id="UP001631969">
    <property type="component" value="Unassembled WGS sequence"/>
</dbReference>
<sequence>MSYGKFAFVYDRLMEDMPYGDWIAFALEAFSRNGMTEPGGAGSNGASPVVVDLGCGTGSIAIPLALQGCRVYGIDLSEEMLSIAEDKSRELLSGPRGSVPGPVWLAQDMREWELDEKADAVVSFCDCLNYLTEEEDVAAVFSRTFAGLKPGGVFLFDVHTEKTLLDYAENQPFVYNEEDLSYIWECELDEELRLIRHDLAFFVKEPQGCLYSRFDETHEQRAYPLKLLRSQLAAAGFADIRVCADFSWQEADESATRAFFVAVKPV</sequence>
<evidence type="ECO:0000313" key="1">
    <source>
        <dbReference type="EMBL" id="MFM9329646.1"/>
    </source>
</evidence>
<name>A0ACC7NXZ3_9BACL</name>
<accession>A0ACC7NXZ3</accession>